<protein>
    <submittedName>
        <fullName evidence="2">Agmatine deiminase</fullName>
    </submittedName>
</protein>
<dbReference type="GO" id="GO:0004668">
    <property type="term" value="F:protein-arginine deiminase activity"/>
    <property type="evidence" value="ECO:0007669"/>
    <property type="project" value="InterPro"/>
</dbReference>
<dbReference type="EMBL" id="CP021425">
    <property type="protein sequence ID" value="ARU58587.1"/>
    <property type="molecule type" value="Genomic_DNA"/>
</dbReference>
<sequence length="369" mass="41061">MTEYRVENKQWMPPEWHVHRRCWMAWPSDDDQWPCGLERAAIAFAEITRAIARFEPVIVVVNPDQIESAKLHLGLSSRPASAVSAVDDPILYHPDRVTDLDAAPGIQLMPMALNDSWMRDIGPTFVFAGRQLAGVDWGFNGWGKFPHELDALVAKNVLAAIGIERIESPIINEGGGIHVDGQGTVLLTESVQLNPNRNPGFSKADIEAELRRQLGVQQCIWLPRGVVDDDTDGHIDELACFVAPGKILALISDDPEDANYDILQTNLDILQQAKDVNGQPFEVITIRQPPARYLDGTRLSMSYVNFYIANGGIVMPSYGEAEYDAEAKEMMQRCFPEYEIIQVNCLDIVVGGGNIHCITQQEPQTEELT</sequence>
<accession>A0A1Y0IDH9</accession>
<organism evidence="2 3">
    <name type="scientific">Oleiphilus messinensis</name>
    <dbReference type="NCBI Taxonomy" id="141451"/>
    <lineage>
        <taxon>Bacteria</taxon>
        <taxon>Pseudomonadati</taxon>
        <taxon>Pseudomonadota</taxon>
        <taxon>Gammaproteobacteria</taxon>
        <taxon>Oceanospirillales</taxon>
        <taxon>Oleiphilaceae</taxon>
        <taxon>Oleiphilus</taxon>
    </lineage>
</organism>
<dbReference type="InterPro" id="IPR007466">
    <property type="entry name" value="Peptidyl-Arg-deiminase_porph"/>
</dbReference>
<keyword evidence="3" id="KW-1185">Reference proteome</keyword>
<keyword evidence="1" id="KW-0378">Hydrolase</keyword>
<dbReference type="SUPFAM" id="SSF55909">
    <property type="entry name" value="Pentein"/>
    <property type="match status" value="1"/>
</dbReference>
<dbReference type="RefSeq" id="WP_087463349.1">
    <property type="nucleotide sequence ID" value="NZ_CP021425.1"/>
</dbReference>
<dbReference type="PANTHER" id="PTHR31377:SF0">
    <property type="entry name" value="AGMATINE DEIMINASE-RELATED"/>
    <property type="match status" value="1"/>
</dbReference>
<dbReference type="AlphaFoldDB" id="A0A1Y0IDH9"/>
<evidence type="ECO:0000313" key="3">
    <source>
        <dbReference type="Proteomes" id="UP000196027"/>
    </source>
</evidence>
<name>A0A1Y0IDH9_9GAMM</name>
<proteinExistence type="predicted"/>
<evidence type="ECO:0000313" key="2">
    <source>
        <dbReference type="EMBL" id="ARU58587.1"/>
    </source>
</evidence>
<dbReference type="GO" id="GO:0047632">
    <property type="term" value="F:agmatine deiminase activity"/>
    <property type="evidence" value="ECO:0007669"/>
    <property type="project" value="TreeGrafter"/>
</dbReference>
<dbReference type="GO" id="GO:0009446">
    <property type="term" value="P:putrescine biosynthetic process"/>
    <property type="evidence" value="ECO:0007669"/>
    <property type="project" value="InterPro"/>
</dbReference>
<dbReference type="KEGG" id="ome:OLMES_4591"/>
<dbReference type="PANTHER" id="PTHR31377">
    <property type="entry name" value="AGMATINE DEIMINASE-RELATED"/>
    <property type="match status" value="1"/>
</dbReference>
<dbReference type="OrthoDB" id="9808013at2"/>
<dbReference type="Proteomes" id="UP000196027">
    <property type="component" value="Chromosome"/>
</dbReference>
<gene>
    <name evidence="2" type="ORF">OLMES_4591</name>
</gene>
<evidence type="ECO:0000256" key="1">
    <source>
        <dbReference type="ARBA" id="ARBA00022801"/>
    </source>
</evidence>
<dbReference type="Gene3D" id="3.75.10.10">
    <property type="entry name" value="L-arginine/glycine Amidinotransferase, Chain A"/>
    <property type="match status" value="1"/>
</dbReference>
<dbReference type="Pfam" id="PF04371">
    <property type="entry name" value="PAD_porph"/>
    <property type="match status" value="1"/>
</dbReference>
<reference evidence="2 3" key="1">
    <citation type="submission" date="2017-05" db="EMBL/GenBank/DDBJ databases">
        <title>Genomic insights into alkan degradation activity of Oleiphilus messinensis.</title>
        <authorList>
            <person name="Kozyavkin S.A."/>
            <person name="Slesarev A.I."/>
            <person name="Golyshin P.N."/>
            <person name="Korzhenkov A."/>
            <person name="Golyshina O.N."/>
            <person name="Toshchakov S.V."/>
        </authorList>
    </citation>
    <scope>NUCLEOTIDE SEQUENCE [LARGE SCALE GENOMIC DNA]</scope>
    <source>
        <strain evidence="2 3">ME102</strain>
    </source>
</reference>